<reference evidence="2" key="1">
    <citation type="submission" date="2020-05" db="EMBL/GenBank/DDBJ databases">
        <authorList>
            <person name="Chiriac C."/>
            <person name="Salcher M."/>
            <person name="Ghai R."/>
            <person name="Kavagutti S V."/>
        </authorList>
    </citation>
    <scope>NUCLEOTIDE SEQUENCE</scope>
</reference>
<feature type="compositionally biased region" description="Gly residues" evidence="1">
    <location>
        <begin position="28"/>
        <end position="39"/>
    </location>
</feature>
<sequence length="48" mass="4804">MNATQATTLKAGLSAHVTAEVDAVRGAMGPGMGDGGPGHMGDRMGKRH</sequence>
<feature type="region of interest" description="Disordered" evidence="1">
    <location>
        <begin position="26"/>
        <end position="48"/>
    </location>
</feature>
<dbReference type="AlphaFoldDB" id="A0A6J6NU39"/>
<gene>
    <name evidence="2" type="ORF">UFOPK2359_01087</name>
</gene>
<evidence type="ECO:0000313" key="2">
    <source>
        <dbReference type="EMBL" id="CAB4688208.1"/>
    </source>
</evidence>
<accession>A0A6J6NU39</accession>
<proteinExistence type="predicted"/>
<dbReference type="EMBL" id="CAEZXG010000095">
    <property type="protein sequence ID" value="CAB4688208.1"/>
    <property type="molecule type" value="Genomic_DNA"/>
</dbReference>
<protein>
    <submittedName>
        <fullName evidence="2">Unannotated protein</fullName>
    </submittedName>
</protein>
<name>A0A6J6NU39_9ZZZZ</name>
<evidence type="ECO:0000256" key="1">
    <source>
        <dbReference type="SAM" id="MobiDB-lite"/>
    </source>
</evidence>
<organism evidence="2">
    <name type="scientific">freshwater metagenome</name>
    <dbReference type="NCBI Taxonomy" id="449393"/>
    <lineage>
        <taxon>unclassified sequences</taxon>
        <taxon>metagenomes</taxon>
        <taxon>ecological metagenomes</taxon>
    </lineage>
</organism>